<dbReference type="NCBIfam" id="NF033542">
    <property type="entry name" value="transpos_IS110"/>
    <property type="match status" value="1"/>
</dbReference>
<keyword evidence="4" id="KW-1185">Reference proteome</keyword>
<organism evidence="3 4">
    <name type="scientific">Hoeflea marina</name>
    <dbReference type="NCBI Taxonomy" id="274592"/>
    <lineage>
        <taxon>Bacteria</taxon>
        <taxon>Pseudomonadati</taxon>
        <taxon>Pseudomonadota</taxon>
        <taxon>Alphaproteobacteria</taxon>
        <taxon>Hyphomicrobiales</taxon>
        <taxon>Rhizobiaceae</taxon>
        <taxon>Hoeflea</taxon>
    </lineage>
</organism>
<dbReference type="InterPro" id="IPR002525">
    <property type="entry name" value="Transp_IS110-like_N"/>
</dbReference>
<accession>A0A317PFW2</accession>
<dbReference type="PANTHER" id="PTHR33055:SF13">
    <property type="entry name" value="TRANSPOSASE"/>
    <property type="match status" value="1"/>
</dbReference>
<dbReference type="AlphaFoldDB" id="A0A317PFW2"/>
<evidence type="ECO:0000259" key="2">
    <source>
        <dbReference type="Pfam" id="PF02371"/>
    </source>
</evidence>
<proteinExistence type="predicted"/>
<dbReference type="Pfam" id="PF01548">
    <property type="entry name" value="DEDD_Tnp_IS110"/>
    <property type="match status" value="1"/>
</dbReference>
<evidence type="ECO:0000313" key="4">
    <source>
        <dbReference type="Proteomes" id="UP000246352"/>
    </source>
</evidence>
<feature type="domain" description="Transposase IS116/IS110/IS902 C-terminal" evidence="2">
    <location>
        <begin position="193"/>
        <end position="275"/>
    </location>
</feature>
<dbReference type="GO" id="GO:0004803">
    <property type="term" value="F:transposase activity"/>
    <property type="evidence" value="ECO:0007669"/>
    <property type="project" value="InterPro"/>
</dbReference>
<dbReference type="InterPro" id="IPR003346">
    <property type="entry name" value="Transposase_20"/>
</dbReference>
<dbReference type="GO" id="GO:0003677">
    <property type="term" value="F:DNA binding"/>
    <property type="evidence" value="ECO:0007669"/>
    <property type="project" value="InterPro"/>
</dbReference>
<dbReference type="InterPro" id="IPR047650">
    <property type="entry name" value="Transpos_IS110"/>
</dbReference>
<sequence>MNAIDVACPVMAGIDVSKAWLDVAVSDSDRVDRFANDAAGCAALSERLGNAELVALEATGGYEMRMVRSLLAVGVPVAVINPRQVRHFALASGRLAKTDRLDAHVILHFARVFRPAPMPDLGERHASLTALVARRRQLIDMAVAEKNRLEHAPQALVPLINQVQALLKAQLTTVDAAIATTIDQQPDLAARRDILLSVPGIGDVAAAVIIAELPELGAIDDKKLSALVGVAPIVRDSGTLCGQRHIGGGRPTVRCALYMATLSAIRCNAPIKAFYTRLRDAGRPPKVAIVAAMRKLITMINTIVKRQVFWENQKHGC</sequence>
<evidence type="ECO:0000259" key="1">
    <source>
        <dbReference type="Pfam" id="PF01548"/>
    </source>
</evidence>
<name>A0A317PFW2_9HYPH</name>
<feature type="non-terminal residue" evidence="3">
    <location>
        <position position="317"/>
    </location>
</feature>
<comment type="caution">
    <text evidence="3">The sequence shown here is derived from an EMBL/GenBank/DDBJ whole genome shotgun (WGS) entry which is preliminary data.</text>
</comment>
<reference evidence="3 4" key="1">
    <citation type="submission" date="2018-05" db="EMBL/GenBank/DDBJ databases">
        <title>Genomic Encyclopedia of Type Strains, Phase IV (KMG-IV): sequencing the most valuable type-strain genomes for metagenomic binning, comparative biology and taxonomic classification.</title>
        <authorList>
            <person name="Goeker M."/>
        </authorList>
    </citation>
    <scope>NUCLEOTIDE SEQUENCE [LARGE SCALE GENOMIC DNA]</scope>
    <source>
        <strain evidence="3 4">DSM 16791</strain>
    </source>
</reference>
<protein>
    <submittedName>
        <fullName evidence="3">Transposase</fullName>
    </submittedName>
</protein>
<dbReference type="Proteomes" id="UP000246352">
    <property type="component" value="Unassembled WGS sequence"/>
</dbReference>
<dbReference type="GO" id="GO:0006313">
    <property type="term" value="P:DNA transposition"/>
    <property type="evidence" value="ECO:0007669"/>
    <property type="project" value="InterPro"/>
</dbReference>
<dbReference type="Pfam" id="PF02371">
    <property type="entry name" value="Transposase_20"/>
    <property type="match status" value="1"/>
</dbReference>
<dbReference type="EMBL" id="QGTR01000020">
    <property type="protein sequence ID" value="PWV94430.1"/>
    <property type="molecule type" value="Genomic_DNA"/>
</dbReference>
<dbReference type="PANTHER" id="PTHR33055">
    <property type="entry name" value="TRANSPOSASE FOR INSERTION SEQUENCE ELEMENT IS1111A"/>
    <property type="match status" value="1"/>
</dbReference>
<gene>
    <name evidence="3" type="ORF">DFR52_1201</name>
</gene>
<evidence type="ECO:0000313" key="3">
    <source>
        <dbReference type="EMBL" id="PWV94430.1"/>
    </source>
</evidence>
<feature type="domain" description="Transposase IS110-like N-terminal" evidence="1">
    <location>
        <begin position="12"/>
        <end position="151"/>
    </location>
</feature>